<dbReference type="Gene3D" id="2.30.18.10">
    <property type="entry name" value="Transcription factor IIA (TFIIA), beta-barrel domain"/>
    <property type="match status" value="1"/>
</dbReference>
<proteinExistence type="inferred from homology"/>
<dbReference type="PANTHER" id="PTHR10966">
    <property type="entry name" value="TRANSCRIPTION INITIATION FACTOR IIA SUBUNIT 2"/>
    <property type="match status" value="1"/>
</dbReference>
<evidence type="ECO:0000256" key="4">
    <source>
        <dbReference type="ARBA" id="ARBA00023163"/>
    </source>
</evidence>
<feature type="compositionally biased region" description="Acidic residues" evidence="6">
    <location>
        <begin position="184"/>
        <end position="208"/>
    </location>
</feature>
<evidence type="ECO:0000256" key="3">
    <source>
        <dbReference type="ARBA" id="ARBA00023015"/>
    </source>
</evidence>
<dbReference type="Pfam" id="PF02268">
    <property type="entry name" value="TFIIA_gamma_N"/>
    <property type="match status" value="1"/>
</dbReference>
<evidence type="ECO:0000256" key="6">
    <source>
        <dbReference type="SAM" id="MobiDB-lite"/>
    </source>
</evidence>
<dbReference type="SUPFAM" id="SSF47396">
    <property type="entry name" value="Transcription factor IIA (TFIIA), alpha-helical domain"/>
    <property type="match status" value="1"/>
</dbReference>
<dbReference type="EMBL" id="JAOAOG010000036">
    <property type="protein sequence ID" value="KAJ6252935.1"/>
    <property type="molecule type" value="Genomic_DNA"/>
</dbReference>
<comment type="caution">
    <text evidence="9">The sequence shown here is derived from an EMBL/GenBank/DDBJ whole genome shotgun (WGS) entry which is preliminary data.</text>
</comment>
<feature type="domain" description="Transcription initiation factor IIA gamma subunit C-terminal" evidence="8">
    <location>
        <begin position="66"/>
        <end position="107"/>
    </location>
</feature>
<dbReference type="SUPFAM" id="SSF50784">
    <property type="entry name" value="Transcription factor IIA (TFIIA), beta-barrel domain"/>
    <property type="match status" value="1"/>
</dbReference>
<accession>A0ABQ8Z7S2</accession>
<keyword evidence="4" id="KW-0804">Transcription</keyword>
<name>A0ABQ8Z7S2_9EUKA</name>
<dbReference type="InterPro" id="IPR015872">
    <property type="entry name" value="TFIIA_gsu_N"/>
</dbReference>
<feature type="region of interest" description="Disordered" evidence="6">
    <location>
        <begin position="106"/>
        <end position="216"/>
    </location>
</feature>
<gene>
    <name evidence="9" type="ORF">M0813_13638</name>
</gene>
<evidence type="ECO:0000256" key="5">
    <source>
        <dbReference type="ARBA" id="ARBA00023242"/>
    </source>
</evidence>
<evidence type="ECO:0000259" key="8">
    <source>
        <dbReference type="Pfam" id="PF02751"/>
    </source>
</evidence>
<dbReference type="Pfam" id="PF02751">
    <property type="entry name" value="TFIIA_gamma_C"/>
    <property type="match status" value="1"/>
</dbReference>
<dbReference type="InterPro" id="IPR009083">
    <property type="entry name" value="TFIIA_a-hlx"/>
</dbReference>
<protein>
    <submittedName>
        <fullName evidence="9">Transcription initiation factor iia subunit 2</fullName>
    </submittedName>
</protein>
<evidence type="ECO:0000256" key="1">
    <source>
        <dbReference type="ARBA" id="ARBA00004123"/>
    </source>
</evidence>
<evidence type="ECO:0000256" key="2">
    <source>
        <dbReference type="ARBA" id="ARBA00007675"/>
    </source>
</evidence>
<dbReference type="Proteomes" id="UP001150062">
    <property type="component" value="Unassembled WGS sequence"/>
</dbReference>
<reference evidence="9" key="1">
    <citation type="submission" date="2022-08" db="EMBL/GenBank/DDBJ databases">
        <title>Novel sulfate-reducing endosymbionts in the free-living metamonad Anaeramoeba.</title>
        <authorList>
            <person name="Jerlstrom-Hultqvist J."/>
            <person name="Cepicka I."/>
            <person name="Gallot-Lavallee L."/>
            <person name="Salas-Leiva D."/>
            <person name="Curtis B.A."/>
            <person name="Zahonova K."/>
            <person name="Pipaliya S."/>
            <person name="Dacks J."/>
            <person name="Roger A.J."/>
        </authorList>
    </citation>
    <scope>NUCLEOTIDE SEQUENCE</scope>
    <source>
        <strain evidence="9">Schooner1</strain>
    </source>
</reference>
<keyword evidence="10" id="KW-1185">Reference proteome</keyword>
<feature type="compositionally biased region" description="Low complexity" evidence="6">
    <location>
        <begin position="115"/>
        <end position="146"/>
    </location>
</feature>
<sequence length="216" mass="25064">MSNTSNSNLSLYRSTTLGRCLKESLDELVKNKKINQRLANKVLSQFDQSFSDKIEKNTRDQMRVQGRVRSYRNYLGLWSFVLKDAIIKLKGNEVFDSDNLRVVSYDGSSTSRIHSSTQTRNKTTTTTTTTTTKSLSQTKKSKSSSQVRKELLKKRKKKKDAKRKTKRKRTNKPKINHSNHDDSDYLEDDSEDLYYSEEDEDPNSDDSDFNPNNFKH</sequence>
<dbReference type="Gene3D" id="1.10.287.190">
    <property type="entry name" value="Transcription factor IIA gamma subunit, alpha-helical domain"/>
    <property type="match status" value="1"/>
</dbReference>
<keyword evidence="3" id="KW-0805">Transcription regulation</keyword>
<feature type="domain" description="Transcription initiation factor IIA gamma subunit N-terminal" evidence="7">
    <location>
        <begin position="10"/>
        <end position="52"/>
    </location>
</feature>
<dbReference type="InterPro" id="IPR009088">
    <property type="entry name" value="TFIIA_b-brl"/>
</dbReference>
<keyword evidence="5" id="KW-0539">Nucleus</keyword>
<feature type="compositionally biased region" description="Basic residues" evidence="6">
    <location>
        <begin position="151"/>
        <end position="177"/>
    </location>
</feature>
<organism evidence="9 10">
    <name type="scientific">Anaeramoeba flamelloides</name>
    <dbReference type="NCBI Taxonomy" id="1746091"/>
    <lineage>
        <taxon>Eukaryota</taxon>
        <taxon>Metamonada</taxon>
        <taxon>Anaeramoebidae</taxon>
        <taxon>Anaeramoeba</taxon>
    </lineage>
</organism>
<comment type="similarity">
    <text evidence="2">Belongs to the TFIIA subunit 2 family.</text>
</comment>
<evidence type="ECO:0000313" key="10">
    <source>
        <dbReference type="Proteomes" id="UP001150062"/>
    </source>
</evidence>
<dbReference type="InterPro" id="IPR003194">
    <property type="entry name" value="TFIIA_gsu"/>
</dbReference>
<dbReference type="InterPro" id="IPR015871">
    <property type="entry name" value="TFIIA_gsu_C"/>
</dbReference>
<evidence type="ECO:0000313" key="9">
    <source>
        <dbReference type="EMBL" id="KAJ6252935.1"/>
    </source>
</evidence>
<evidence type="ECO:0000259" key="7">
    <source>
        <dbReference type="Pfam" id="PF02268"/>
    </source>
</evidence>
<comment type="subcellular location">
    <subcellularLocation>
        <location evidence="1">Nucleus</location>
    </subcellularLocation>
</comment>